<dbReference type="GO" id="GO:0032259">
    <property type="term" value="P:methylation"/>
    <property type="evidence" value="ECO:0007669"/>
    <property type="project" value="UniProtKB-KW"/>
</dbReference>
<dbReference type="Proteomes" id="UP000216454">
    <property type="component" value="Unassembled WGS sequence"/>
</dbReference>
<reference evidence="4 5" key="1">
    <citation type="journal article" date="2017" name="BMC Genomics">
        <title>Comparative genomic and phylogenomic analyses of the Bifidobacteriaceae family.</title>
        <authorList>
            <person name="Lugli G.A."/>
            <person name="Milani C."/>
            <person name="Turroni F."/>
            <person name="Duranti S."/>
            <person name="Mancabelli L."/>
            <person name="Mangifesta M."/>
            <person name="Ferrario C."/>
            <person name="Modesto M."/>
            <person name="Mattarelli P."/>
            <person name="Jiri K."/>
            <person name="van Sinderen D."/>
            <person name="Ventura M."/>
        </authorList>
    </citation>
    <scope>NUCLEOTIDE SEQUENCE [LARGE SCALE GENOMIC DNA]</scope>
    <source>
        <strain evidence="4 5">DSM 24744</strain>
    </source>
</reference>
<feature type="domain" description="23S rRNA (guanine(745)-N(1))-methyltransferase N-terminal" evidence="3">
    <location>
        <begin position="101"/>
        <end position="131"/>
    </location>
</feature>
<gene>
    <name evidence="4" type="ORF">PSSU_0606</name>
</gene>
<evidence type="ECO:0000313" key="5">
    <source>
        <dbReference type="Proteomes" id="UP000216454"/>
    </source>
</evidence>
<dbReference type="Pfam" id="PF08241">
    <property type="entry name" value="Methyltransf_11"/>
    <property type="match status" value="1"/>
</dbReference>
<dbReference type="InterPro" id="IPR052939">
    <property type="entry name" value="23S_rRNA_MeTrnsfrase_RlmA"/>
</dbReference>
<protein>
    <submittedName>
        <fullName evidence="4">rRNA (Guanine-N1-)-methyltransferase</fullName>
    </submittedName>
</protein>
<name>A0A261F1L9_9BIFI</name>
<proteinExistence type="predicted"/>
<sequence length="402" mass="43562">MGNTTFGNYASGGRVSSVTASGNHASPHVKPSEDPSQAECLSARQVPLRMRKYIDNAALFRCPVCAAASAKAIEEPADNSRDGRDSRDSRDVAEANERMDLHPRGSALVCEAGHTFDVSHKGYVNFVPTQKPLKGYSKAFFEARREFLSWGYYDHVLQAVANVASQAAADACANDRFRVLDAGCAEGYYLRGIRQAIQSTDAKVDKAQANAAQATSGTGPIAPTETLLIGADISKDAVRLAAGGGDPNLWIVDDVANLALADASMDCILNVFTPANYREFRRVLRPGGMLVKVVPGPQHLEQLRRVLGDGDHDEGDVVRIFQRNCDTTAVIPATRTFDVPPERVPTLIGMTPLAFRLDEAQRQKIMVSRITIDARVLVGVLRPDETPDTIAQTTNQSKVNNR</sequence>
<feature type="compositionally biased region" description="Polar residues" evidence="1">
    <location>
        <begin position="1"/>
        <end position="24"/>
    </location>
</feature>
<dbReference type="AlphaFoldDB" id="A0A261F1L9"/>
<dbReference type="PANTHER" id="PTHR43460">
    <property type="entry name" value="METHYLTRANSFERASE"/>
    <property type="match status" value="1"/>
</dbReference>
<keyword evidence="4" id="KW-0808">Transferase</keyword>
<organism evidence="4 5">
    <name type="scientific">Pseudoscardovia suis</name>
    <dbReference type="NCBI Taxonomy" id="987063"/>
    <lineage>
        <taxon>Bacteria</taxon>
        <taxon>Bacillati</taxon>
        <taxon>Actinomycetota</taxon>
        <taxon>Actinomycetes</taxon>
        <taxon>Bifidobacteriales</taxon>
        <taxon>Bifidobacteriaceae</taxon>
        <taxon>Pseudoscardovia</taxon>
    </lineage>
</organism>
<dbReference type="EMBL" id="MWWQ01000005">
    <property type="protein sequence ID" value="OZG52988.1"/>
    <property type="molecule type" value="Genomic_DNA"/>
</dbReference>
<evidence type="ECO:0000259" key="2">
    <source>
        <dbReference type="Pfam" id="PF08241"/>
    </source>
</evidence>
<dbReference type="InterPro" id="IPR048647">
    <property type="entry name" value="RlmA_N"/>
</dbReference>
<dbReference type="InterPro" id="IPR013216">
    <property type="entry name" value="Methyltransf_11"/>
</dbReference>
<comment type="caution">
    <text evidence="4">The sequence shown here is derived from an EMBL/GenBank/DDBJ whole genome shotgun (WGS) entry which is preliminary data.</text>
</comment>
<dbReference type="SUPFAM" id="SSF53335">
    <property type="entry name" value="S-adenosyl-L-methionine-dependent methyltransferases"/>
    <property type="match status" value="1"/>
</dbReference>
<dbReference type="OrthoDB" id="108476at2"/>
<dbReference type="InterPro" id="IPR029063">
    <property type="entry name" value="SAM-dependent_MTases_sf"/>
</dbReference>
<evidence type="ECO:0000256" key="1">
    <source>
        <dbReference type="SAM" id="MobiDB-lite"/>
    </source>
</evidence>
<accession>A0A261F1L9</accession>
<dbReference type="GO" id="GO:0008757">
    <property type="term" value="F:S-adenosylmethionine-dependent methyltransferase activity"/>
    <property type="evidence" value="ECO:0007669"/>
    <property type="project" value="InterPro"/>
</dbReference>
<evidence type="ECO:0000313" key="4">
    <source>
        <dbReference type="EMBL" id="OZG52988.1"/>
    </source>
</evidence>
<feature type="domain" description="Methyltransferase type 11" evidence="2">
    <location>
        <begin position="228"/>
        <end position="291"/>
    </location>
</feature>
<feature type="region of interest" description="Disordered" evidence="1">
    <location>
        <begin position="73"/>
        <end position="98"/>
    </location>
</feature>
<evidence type="ECO:0000259" key="3">
    <source>
        <dbReference type="Pfam" id="PF21302"/>
    </source>
</evidence>
<dbReference type="Pfam" id="PF21302">
    <property type="entry name" value="Zn_ribbon_RlmA"/>
    <property type="match status" value="1"/>
</dbReference>
<dbReference type="PANTHER" id="PTHR43460:SF1">
    <property type="entry name" value="METHYLTRANSFERASE TYPE 11 DOMAIN-CONTAINING PROTEIN"/>
    <property type="match status" value="1"/>
</dbReference>
<dbReference type="Gene3D" id="3.40.50.150">
    <property type="entry name" value="Vaccinia Virus protein VP39"/>
    <property type="match status" value="1"/>
</dbReference>
<keyword evidence="5" id="KW-1185">Reference proteome</keyword>
<keyword evidence="4" id="KW-0489">Methyltransferase</keyword>
<feature type="region of interest" description="Disordered" evidence="1">
    <location>
        <begin position="1"/>
        <end position="38"/>
    </location>
</feature>
<dbReference type="RefSeq" id="WP_094690895.1">
    <property type="nucleotide sequence ID" value="NZ_MWWQ01000005.1"/>
</dbReference>